<dbReference type="EMBL" id="FPHN01000095">
    <property type="protein sequence ID" value="SFV58803.1"/>
    <property type="molecule type" value="Genomic_DNA"/>
</dbReference>
<reference evidence="2" key="1">
    <citation type="submission" date="2016-10" db="EMBL/GenBank/DDBJ databases">
        <authorList>
            <person name="de Groot N.N."/>
        </authorList>
    </citation>
    <scope>NUCLEOTIDE SEQUENCE</scope>
</reference>
<evidence type="ECO:0000256" key="1">
    <source>
        <dbReference type="SAM" id="Phobius"/>
    </source>
</evidence>
<evidence type="ECO:0000313" key="2">
    <source>
        <dbReference type="EMBL" id="SFV58803.1"/>
    </source>
</evidence>
<proteinExistence type="predicted"/>
<feature type="transmembrane region" description="Helical" evidence="1">
    <location>
        <begin position="12"/>
        <end position="36"/>
    </location>
</feature>
<name>A0A1W1BZ75_9ZZZZ</name>
<protein>
    <submittedName>
        <fullName evidence="2">Uncharacterized protein</fullName>
    </submittedName>
</protein>
<keyword evidence="1" id="KW-1133">Transmembrane helix</keyword>
<accession>A0A1W1BZ75</accession>
<gene>
    <name evidence="2" type="ORF">MNB_SV-14-95</name>
</gene>
<sequence length="46" mass="5045">MVAPESLESLFNFINGVLPINSSILFAITVFPYFSLNSLNSYISSS</sequence>
<keyword evidence="1" id="KW-0472">Membrane</keyword>
<keyword evidence="1" id="KW-0812">Transmembrane</keyword>
<dbReference type="AlphaFoldDB" id="A0A1W1BZ75"/>
<organism evidence="2">
    <name type="scientific">hydrothermal vent metagenome</name>
    <dbReference type="NCBI Taxonomy" id="652676"/>
    <lineage>
        <taxon>unclassified sequences</taxon>
        <taxon>metagenomes</taxon>
        <taxon>ecological metagenomes</taxon>
    </lineage>
</organism>